<feature type="transmembrane region" description="Helical" evidence="2">
    <location>
        <begin position="6"/>
        <end position="35"/>
    </location>
</feature>
<keyword evidence="2" id="KW-0472">Membrane</keyword>
<dbReference type="CDD" id="cd06257">
    <property type="entry name" value="DnaJ"/>
    <property type="match status" value="1"/>
</dbReference>
<dbReference type="InterPro" id="IPR050817">
    <property type="entry name" value="DjlA_DnaK_co-chaperone"/>
</dbReference>
<dbReference type="Gene3D" id="1.10.287.110">
    <property type="entry name" value="DnaJ domain"/>
    <property type="match status" value="1"/>
</dbReference>
<reference evidence="4 5" key="1">
    <citation type="submission" date="2017-08" db="EMBL/GenBank/DDBJ databases">
        <title>Reclassification of Bisgaard taxon 37 and 44.</title>
        <authorList>
            <person name="Christensen H."/>
        </authorList>
    </citation>
    <scope>NUCLEOTIDE SEQUENCE [LARGE SCALE GENOMIC DNA]</scope>
    <source>
        <strain evidence="4 5">B96_3</strain>
    </source>
</reference>
<evidence type="ECO:0000313" key="5">
    <source>
        <dbReference type="Proteomes" id="UP000265691"/>
    </source>
</evidence>
<gene>
    <name evidence="4" type="ORF">CKF54_04275</name>
</gene>
<dbReference type="SUPFAM" id="SSF46565">
    <property type="entry name" value="Chaperone J-domain"/>
    <property type="match status" value="1"/>
</dbReference>
<evidence type="ECO:0000256" key="1">
    <source>
        <dbReference type="ARBA" id="ARBA00023186"/>
    </source>
</evidence>
<dbReference type="RefSeq" id="WP_119525110.1">
    <property type="nucleotide sequence ID" value="NZ_NRHC01000047.1"/>
</dbReference>
<feature type="transmembrane region" description="Helical" evidence="2">
    <location>
        <begin position="132"/>
        <end position="150"/>
    </location>
</feature>
<accession>A0A3A1Y9E3</accession>
<dbReference type="OrthoDB" id="5674474at2"/>
<dbReference type="InterPro" id="IPR001623">
    <property type="entry name" value="DnaJ_domain"/>
</dbReference>
<dbReference type="PROSITE" id="PS50076">
    <property type="entry name" value="DNAJ_2"/>
    <property type="match status" value="1"/>
</dbReference>
<dbReference type="SMART" id="SM00271">
    <property type="entry name" value="DnaJ"/>
    <property type="match status" value="1"/>
</dbReference>
<dbReference type="AlphaFoldDB" id="A0A3A1Y9E3"/>
<dbReference type="PANTHER" id="PTHR24074">
    <property type="entry name" value="CO-CHAPERONE PROTEIN DJLA"/>
    <property type="match status" value="1"/>
</dbReference>
<dbReference type="InterPro" id="IPR036869">
    <property type="entry name" value="J_dom_sf"/>
</dbReference>
<organism evidence="4 5">
    <name type="scientific">Psittacicella hinzii</name>
    <dbReference type="NCBI Taxonomy" id="2028575"/>
    <lineage>
        <taxon>Bacteria</taxon>
        <taxon>Pseudomonadati</taxon>
        <taxon>Pseudomonadota</taxon>
        <taxon>Gammaproteobacteria</taxon>
        <taxon>Pasteurellales</taxon>
        <taxon>Psittacicellaceae</taxon>
        <taxon>Psittacicella</taxon>
    </lineage>
</organism>
<evidence type="ECO:0000256" key="2">
    <source>
        <dbReference type="SAM" id="Phobius"/>
    </source>
</evidence>
<sequence>MQKNFPWTIVVCGFVGLMIFGVFGLVIGILLGVYLEKKQRDNSAQNIEIYQRQVDNLAEIIGCLLRKTGNATRSAVNDAKTLFGEEISNSYPYVDIVRALERLDTAANDSSVDENISIGHLRNTMMMTQSRSGVYFLTVIIYVYCNAVRTRGDDRLYSAIFTIGSALNIPPQITAVLLMRATDYGRNQSSSQDSWRDAFTGGGYQDNSGYERQQQNSYQNYYRADAQKELQAAYDLLGVSSNVTKEELRKAKRRLQAKWHPDKAPEGKKEEYNEMSQKINAAADLISAFKGF</sequence>
<dbReference type="Proteomes" id="UP000265691">
    <property type="component" value="Unassembled WGS sequence"/>
</dbReference>
<keyword evidence="2" id="KW-0812">Transmembrane</keyword>
<dbReference type="Pfam" id="PF00226">
    <property type="entry name" value="DnaJ"/>
    <property type="match status" value="1"/>
</dbReference>
<proteinExistence type="predicted"/>
<feature type="domain" description="J" evidence="3">
    <location>
        <begin position="232"/>
        <end position="291"/>
    </location>
</feature>
<keyword evidence="1" id="KW-0143">Chaperone</keyword>
<dbReference type="PRINTS" id="PR00625">
    <property type="entry name" value="JDOMAIN"/>
</dbReference>
<keyword evidence="5" id="KW-1185">Reference proteome</keyword>
<keyword evidence="2" id="KW-1133">Transmembrane helix</keyword>
<dbReference type="EMBL" id="NRHC01000047">
    <property type="protein sequence ID" value="RIY32754.1"/>
    <property type="molecule type" value="Genomic_DNA"/>
</dbReference>
<comment type="caution">
    <text evidence="4">The sequence shown here is derived from an EMBL/GenBank/DDBJ whole genome shotgun (WGS) entry which is preliminary data.</text>
</comment>
<name>A0A3A1Y9E3_9GAMM</name>
<evidence type="ECO:0000313" key="4">
    <source>
        <dbReference type="EMBL" id="RIY32754.1"/>
    </source>
</evidence>
<evidence type="ECO:0000259" key="3">
    <source>
        <dbReference type="PROSITE" id="PS50076"/>
    </source>
</evidence>
<feature type="transmembrane region" description="Helical" evidence="2">
    <location>
        <begin position="156"/>
        <end position="179"/>
    </location>
</feature>
<protein>
    <recommendedName>
        <fullName evidence="3">J domain-containing protein</fullName>
    </recommendedName>
</protein>